<name>A0ABP9A015_9ACTN</name>
<keyword evidence="2" id="KW-1185">Reference proteome</keyword>
<dbReference type="RefSeq" id="WP_345611588.1">
    <property type="nucleotide sequence ID" value="NZ_BAABJV010000003.1"/>
</dbReference>
<reference evidence="2" key="1">
    <citation type="journal article" date="2019" name="Int. J. Syst. Evol. Microbiol.">
        <title>The Global Catalogue of Microorganisms (GCM) 10K type strain sequencing project: providing services to taxonomists for standard genome sequencing and annotation.</title>
        <authorList>
            <consortium name="The Broad Institute Genomics Platform"/>
            <consortium name="The Broad Institute Genome Sequencing Center for Infectious Disease"/>
            <person name="Wu L."/>
            <person name="Ma J."/>
        </authorList>
    </citation>
    <scope>NUCLEOTIDE SEQUENCE [LARGE SCALE GENOMIC DNA]</scope>
    <source>
        <strain evidence="2">JCM 18324</strain>
    </source>
</reference>
<dbReference type="Proteomes" id="UP001501147">
    <property type="component" value="Unassembled WGS sequence"/>
</dbReference>
<protein>
    <submittedName>
        <fullName evidence="1">Uncharacterized protein</fullName>
    </submittedName>
</protein>
<evidence type="ECO:0000313" key="1">
    <source>
        <dbReference type="EMBL" id="GAA4770526.1"/>
    </source>
</evidence>
<gene>
    <name evidence="1" type="ORF">GCM10023329_16960</name>
</gene>
<sequence>MSQTIRRAIRYAAWCLLPPRRQEPTPAPAPALRVTSPHRPRSLRALRDAVPLDHPGRLVRPYLLAHEQQERRAETEVAAAGNHLGPWFLHGYEAGLPVRGAAA</sequence>
<accession>A0ABP9A015</accession>
<proteinExistence type="predicted"/>
<evidence type="ECO:0000313" key="2">
    <source>
        <dbReference type="Proteomes" id="UP001501147"/>
    </source>
</evidence>
<organism evidence="1 2">
    <name type="scientific">Streptomyces sanyensis</name>
    <dbReference type="NCBI Taxonomy" id="568869"/>
    <lineage>
        <taxon>Bacteria</taxon>
        <taxon>Bacillati</taxon>
        <taxon>Actinomycetota</taxon>
        <taxon>Actinomycetes</taxon>
        <taxon>Kitasatosporales</taxon>
        <taxon>Streptomycetaceae</taxon>
        <taxon>Streptomyces</taxon>
    </lineage>
</organism>
<dbReference type="EMBL" id="BAABJV010000003">
    <property type="protein sequence ID" value="GAA4770526.1"/>
    <property type="molecule type" value="Genomic_DNA"/>
</dbReference>
<comment type="caution">
    <text evidence="1">The sequence shown here is derived from an EMBL/GenBank/DDBJ whole genome shotgun (WGS) entry which is preliminary data.</text>
</comment>